<comment type="similarity">
    <text evidence="1">Belongs to the AHA1 family.</text>
</comment>
<dbReference type="SUPFAM" id="SSF55961">
    <property type="entry name" value="Bet v1-like"/>
    <property type="match status" value="1"/>
</dbReference>
<evidence type="ECO:0000313" key="4">
    <source>
        <dbReference type="Proteomes" id="UP000298127"/>
    </source>
</evidence>
<dbReference type="AlphaFoldDB" id="A0A4Y9R3L2"/>
<evidence type="ECO:0000256" key="1">
    <source>
        <dbReference type="ARBA" id="ARBA00006817"/>
    </source>
</evidence>
<dbReference type="Proteomes" id="UP000298127">
    <property type="component" value="Unassembled WGS sequence"/>
</dbReference>
<protein>
    <submittedName>
        <fullName evidence="3">Polyketide cyclase</fullName>
    </submittedName>
</protein>
<gene>
    <name evidence="3" type="ORF">E4M00_04145</name>
</gene>
<proteinExistence type="inferred from homology"/>
<dbReference type="RefSeq" id="WP_135119257.1">
    <property type="nucleotide sequence ID" value="NZ_SPQZ01000002.1"/>
</dbReference>
<keyword evidence="4" id="KW-1185">Reference proteome</keyword>
<dbReference type="InterPro" id="IPR023393">
    <property type="entry name" value="START-like_dom_sf"/>
</dbReference>
<comment type="caution">
    <text evidence="3">The sequence shown here is derived from an EMBL/GenBank/DDBJ whole genome shotgun (WGS) entry which is preliminary data.</text>
</comment>
<dbReference type="Pfam" id="PF08327">
    <property type="entry name" value="AHSA1"/>
    <property type="match status" value="1"/>
</dbReference>
<feature type="domain" description="Activator of Hsp90 ATPase homologue 1/2-like C-terminal" evidence="2">
    <location>
        <begin position="18"/>
        <end position="152"/>
    </location>
</feature>
<dbReference type="InterPro" id="IPR013538">
    <property type="entry name" value="ASHA1/2-like_C"/>
</dbReference>
<organism evidence="3 4">
    <name type="scientific">Orlajensenia leifsoniae</name>
    <dbReference type="NCBI Taxonomy" id="2561933"/>
    <lineage>
        <taxon>Bacteria</taxon>
        <taxon>Bacillati</taxon>
        <taxon>Actinomycetota</taxon>
        <taxon>Actinomycetes</taxon>
        <taxon>Micrococcales</taxon>
        <taxon>Microbacteriaceae</taxon>
        <taxon>Orlajensenia</taxon>
    </lineage>
</organism>
<accession>A0A4Y9R3L2</accession>
<evidence type="ECO:0000313" key="3">
    <source>
        <dbReference type="EMBL" id="TFV98718.1"/>
    </source>
</evidence>
<reference evidence="3 4" key="1">
    <citation type="journal article" date="2018" name="J. Microbiol.">
        <title>Leifsonia flava sp. nov., a novel actinobacterium isolated from the rhizosphere of Aquilegia viridiflora.</title>
        <authorList>
            <person name="Cai Y."/>
            <person name="Tao W.Z."/>
            <person name="Ma Y.J."/>
            <person name="Cheng J."/>
            <person name="Zhang M.Y."/>
            <person name="Zhang Y.X."/>
        </authorList>
    </citation>
    <scope>NUCLEOTIDE SEQUENCE [LARGE SCALE GENOMIC DNA]</scope>
    <source>
        <strain evidence="3 4">SYP-B2174</strain>
    </source>
</reference>
<dbReference type="Gene3D" id="3.30.530.20">
    <property type="match status" value="1"/>
</dbReference>
<name>A0A4Y9R3L2_9MICO</name>
<sequence length="154" mass="17574">MTERTLIRSSFTLERDYKAPPERAFQAFADPATKALWFGGPADEWEDLGTGLDFREGGHEYNEGRFHKNDIVSRFDAYYHEITLNERIVYNYEMRINGEKLSVSLASIEFAPNGTGTHLTLSEYGVFFDELDDPRGRELGTLELLDSLGRLLDA</sequence>
<dbReference type="EMBL" id="SPQZ01000002">
    <property type="protein sequence ID" value="TFV98718.1"/>
    <property type="molecule type" value="Genomic_DNA"/>
</dbReference>
<evidence type="ECO:0000259" key="2">
    <source>
        <dbReference type="Pfam" id="PF08327"/>
    </source>
</evidence>
<dbReference type="CDD" id="cd08900">
    <property type="entry name" value="SRPBCC_CalC_Aha1-like_7"/>
    <property type="match status" value="1"/>
</dbReference>